<evidence type="ECO:0000256" key="3">
    <source>
        <dbReference type="ARBA" id="ARBA00022840"/>
    </source>
</evidence>
<dbReference type="InterPro" id="IPR058031">
    <property type="entry name" value="AAA_lid_NorR"/>
</dbReference>
<feature type="coiled-coil region" evidence="9">
    <location>
        <begin position="233"/>
        <end position="260"/>
    </location>
</feature>
<dbReference type="Gene3D" id="3.40.50.300">
    <property type="entry name" value="P-loop containing nucleotide triphosphate hydrolases"/>
    <property type="match status" value="1"/>
</dbReference>
<feature type="domain" description="Sigma-54 factor interaction" evidence="10">
    <location>
        <begin position="268"/>
        <end position="497"/>
    </location>
</feature>
<dbReference type="CDD" id="cd00009">
    <property type="entry name" value="AAA"/>
    <property type="match status" value="1"/>
</dbReference>
<keyword evidence="3" id="KW-0067">ATP-binding</keyword>
<dbReference type="InterPro" id="IPR025662">
    <property type="entry name" value="Sigma_54_int_dom_ATP-bd_1"/>
</dbReference>
<dbReference type="InterPro" id="IPR027417">
    <property type="entry name" value="P-loop_NTPase"/>
</dbReference>
<dbReference type="SUPFAM" id="SSF52540">
    <property type="entry name" value="P-loop containing nucleoside triphosphate hydrolases"/>
    <property type="match status" value="1"/>
</dbReference>
<keyword evidence="5" id="KW-0238">DNA-binding</keyword>
<dbReference type="Gene3D" id="3.30.450.20">
    <property type="entry name" value="PAS domain"/>
    <property type="match status" value="1"/>
</dbReference>
<dbReference type="InterPro" id="IPR025944">
    <property type="entry name" value="Sigma_54_int_dom_CS"/>
</dbReference>
<evidence type="ECO:0000256" key="8">
    <source>
        <dbReference type="PROSITE-ProRule" id="PRU00703"/>
    </source>
</evidence>
<evidence type="ECO:0000256" key="2">
    <source>
        <dbReference type="ARBA" id="ARBA00022797"/>
    </source>
</evidence>
<evidence type="ECO:0000313" key="12">
    <source>
        <dbReference type="EMBL" id="USG63358.1"/>
    </source>
</evidence>
<dbReference type="SUPFAM" id="SSF54631">
    <property type="entry name" value="CBS-domain pair"/>
    <property type="match status" value="1"/>
</dbReference>
<dbReference type="SMART" id="SM00382">
    <property type="entry name" value="AAA"/>
    <property type="match status" value="1"/>
</dbReference>
<organism evidence="12 13">
    <name type="scientific">Brevibacillus ruminantium</name>
    <dbReference type="NCBI Taxonomy" id="2950604"/>
    <lineage>
        <taxon>Bacteria</taxon>
        <taxon>Bacillati</taxon>
        <taxon>Bacillota</taxon>
        <taxon>Bacilli</taxon>
        <taxon>Bacillales</taxon>
        <taxon>Paenibacillaceae</taxon>
        <taxon>Brevibacillus</taxon>
    </lineage>
</organism>
<evidence type="ECO:0000259" key="11">
    <source>
        <dbReference type="PROSITE" id="PS51371"/>
    </source>
</evidence>
<accession>A0ABY4W858</accession>
<gene>
    <name evidence="12" type="ORF">NDK47_14315</name>
</gene>
<dbReference type="NCBIfam" id="TIGR00229">
    <property type="entry name" value="sensory_box"/>
    <property type="match status" value="1"/>
</dbReference>
<dbReference type="InterPro" id="IPR002078">
    <property type="entry name" value="Sigma_54_int"/>
</dbReference>
<evidence type="ECO:0000256" key="4">
    <source>
        <dbReference type="ARBA" id="ARBA00023015"/>
    </source>
</evidence>
<keyword evidence="1" id="KW-0547">Nucleotide-binding</keyword>
<dbReference type="Pfam" id="PF25601">
    <property type="entry name" value="AAA_lid_14"/>
    <property type="match status" value="1"/>
</dbReference>
<dbReference type="Gene3D" id="3.10.580.10">
    <property type="entry name" value="CBS-domain"/>
    <property type="match status" value="1"/>
</dbReference>
<evidence type="ECO:0000256" key="1">
    <source>
        <dbReference type="ARBA" id="ARBA00022741"/>
    </source>
</evidence>
<keyword evidence="13" id="KW-1185">Reference proteome</keyword>
<proteinExistence type="predicted"/>
<sequence>MLFWKDVLQTVSIPIPKDSSLLFALQSMEEQKVDLLFVCDELGEIVGYVDKESVLKQLQQQEHLDHRIAYRVDIVKVPEQGEISFYHNISVVLGVNEQGMITGYSTTKDTKNRLDRFQLQQFNEDLKAVYSSASEQITVVDQHGTIIRVAGLFLKGFWQEEKAEQLIGKNLYDMEKERQFSPNVAELCLTQKKRVSLIQESKSGRKVWSVATPVFHGDKIEKVVILSEDITGIHELRAELELARKESNEYKKELDQLLTQNKGDRRKLIFRSHVMERLVDECKHIAKVDSTVLLSGESGVGKEVFARAIHEYSHRRNEPFIRVNCGAIPETLMESELFGYEKGAFTGADQRGKPGLFELAHKGSIFLDEVTELPYNMQVKLLRVLQEREIMRVGGTRTISVDVRVIAATNQNIHELVRKQLFREDLYYRLNVIPIQIPPLRQRVLDIIPLTVHFLQVYNRMYKLDKTLTKEAFHVLEGYHWPGNVRELQNLIERLVVTTRGEYIGARVVLAQLYGERQQSIDNMPIIREIMPLKEAVEKVEEQLISLALQKYGTAAKAAEILGVSPATLSRRMHKLLF</sequence>
<dbReference type="InterPro" id="IPR009057">
    <property type="entry name" value="Homeodomain-like_sf"/>
</dbReference>
<keyword evidence="2" id="KW-0058">Aromatic hydrocarbons catabolism</keyword>
<dbReference type="SUPFAM" id="SSF55785">
    <property type="entry name" value="PYP-like sensor domain (PAS domain)"/>
    <property type="match status" value="1"/>
</dbReference>
<reference evidence="12" key="1">
    <citation type="submission" date="2022-06" db="EMBL/GenBank/DDBJ databases">
        <title>Genome sequencing of Brevibacillus sp. BB3-R1.</title>
        <authorList>
            <person name="Heo J."/>
            <person name="Lee D."/>
            <person name="Won M."/>
            <person name="Han B.-H."/>
            <person name="Hong S.-B."/>
            <person name="Kwon S.-W."/>
        </authorList>
    </citation>
    <scope>NUCLEOTIDE SEQUENCE</scope>
    <source>
        <strain evidence="12">BB3-R1</strain>
    </source>
</reference>
<feature type="domain" description="CBS" evidence="11">
    <location>
        <begin position="8"/>
        <end position="66"/>
    </location>
</feature>
<dbReference type="InterPro" id="IPR030828">
    <property type="entry name" value="HTH_TyrR"/>
</dbReference>
<dbReference type="InterPro" id="IPR046342">
    <property type="entry name" value="CBS_dom_sf"/>
</dbReference>
<evidence type="ECO:0000256" key="9">
    <source>
        <dbReference type="SAM" id="Coils"/>
    </source>
</evidence>
<protein>
    <recommendedName>
        <fullName evidence="7">HTH-type transcriptional regulatory protein TyrR</fullName>
    </recommendedName>
</protein>
<evidence type="ECO:0000259" key="10">
    <source>
        <dbReference type="PROSITE" id="PS50045"/>
    </source>
</evidence>
<dbReference type="PROSITE" id="PS51371">
    <property type="entry name" value="CBS"/>
    <property type="match status" value="1"/>
</dbReference>
<dbReference type="SUPFAM" id="SSF46689">
    <property type="entry name" value="Homeodomain-like"/>
    <property type="match status" value="1"/>
</dbReference>
<dbReference type="InterPro" id="IPR000644">
    <property type="entry name" value="CBS_dom"/>
</dbReference>
<dbReference type="InterPro" id="IPR035965">
    <property type="entry name" value="PAS-like_dom_sf"/>
</dbReference>
<dbReference type="PANTHER" id="PTHR32071:SF57">
    <property type="entry name" value="C4-DICARBOXYLATE TRANSPORT TRANSCRIPTIONAL REGULATORY PROTEIN DCTD"/>
    <property type="match status" value="1"/>
</dbReference>
<dbReference type="Pfam" id="PF18024">
    <property type="entry name" value="HTH_50"/>
    <property type="match status" value="1"/>
</dbReference>
<keyword evidence="8" id="KW-0129">CBS domain</keyword>
<dbReference type="Proteomes" id="UP001056500">
    <property type="component" value="Chromosome"/>
</dbReference>
<dbReference type="InterPro" id="IPR000014">
    <property type="entry name" value="PAS"/>
</dbReference>
<dbReference type="Gene3D" id="1.10.10.60">
    <property type="entry name" value="Homeodomain-like"/>
    <property type="match status" value="1"/>
</dbReference>
<dbReference type="Pfam" id="PF00158">
    <property type="entry name" value="Sigma54_activat"/>
    <property type="match status" value="1"/>
</dbReference>
<keyword evidence="6" id="KW-0804">Transcription</keyword>
<keyword evidence="4" id="KW-0805">Transcription regulation</keyword>
<dbReference type="PROSITE" id="PS00675">
    <property type="entry name" value="SIGMA54_INTERACT_1"/>
    <property type="match status" value="1"/>
</dbReference>
<evidence type="ECO:0000256" key="5">
    <source>
        <dbReference type="ARBA" id="ARBA00023125"/>
    </source>
</evidence>
<dbReference type="InterPro" id="IPR025943">
    <property type="entry name" value="Sigma_54_int_dom_ATP-bd_2"/>
</dbReference>
<dbReference type="Gene3D" id="1.10.8.60">
    <property type="match status" value="1"/>
</dbReference>
<dbReference type="InterPro" id="IPR003593">
    <property type="entry name" value="AAA+_ATPase"/>
</dbReference>
<keyword evidence="9" id="KW-0175">Coiled coil</keyword>
<evidence type="ECO:0000256" key="6">
    <source>
        <dbReference type="ARBA" id="ARBA00023163"/>
    </source>
</evidence>
<evidence type="ECO:0000313" key="13">
    <source>
        <dbReference type="Proteomes" id="UP001056500"/>
    </source>
</evidence>
<dbReference type="PROSITE" id="PS00676">
    <property type="entry name" value="SIGMA54_INTERACT_2"/>
    <property type="match status" value="1"/>
</dbReference>
<name>A0ABY4W858_9BACL</name>
<dbReference type="Pfam" id="PF00571">
    <property type="entry name" value="CBS"/>
    <property type="match status" value="1"/>
</dbReference>
<dbReference type="EMBL" id="CP098755">
    <property type="protein sequence ID" value="USG63358.1"/>
    <property type="molecule type" value="Genomic_DNA"/>
</dbReference>
<dbReference type="RefSeq" id="WP_251870440.1">
    <property type="nucleotide sequence ID" value="NZ_CP098755.1"/>
</dbReference>
<dbReference type="PANTHER" id="PTHR32071">
    <property type="entry name" value="TRANSCRIPTIONAL REGULATORY PROTEIN"/>
    <property type="match status" value="1"/>
</dbReference>
<evidence type="ECO:0000256" key="7">
    <source>
        <dbReference type="ARBA" id="ARBA00029500"/>
    </source>
</evidence>
<dbReference type="PROSITE" id="PS00688">
    <property type="entry name" value="SIGMA54_INTERACT_3"/>
    <property type="match status" value="1"/>
</dbReference>
<dbReference type="PROSITE" id="PS50045">
    <property type="entry name" value="SIGMA54_INTERACT_4"/>
    <property type="match status" value="1"/>
</dbReference>